<dbReference type="Proteomes" id="UP001159363">
    <property type="component" value="Chromosome 3"/>
</dbReference>
<reference evidence="1 2" key="1">
    <citation type="submission" date="2023-02" db="EMBL/GenBank/DDBJ databases">
        <title>LHISI_Scaffold_Assembly.</title>
        <authorList>
            <person name="Stuart O.P."/>
            <person name="Cleave R."/>
            <person name="Magrath M.J.L."/>
            <person name="Mikheyev A.S."/>
        </authorList>
    </citation>
    <scope>NUCLEOTIDE SEQUENCE [LARGE SCALE GENOMIC DNA]</scope>
    <source>
        <strain evidence="1">Daus_M_001</strain>
        <tissue evidence="1">Leg muscle</tissue>
    </source>
</reference>
<gene>
    <name evidence="1" type="ORF">PR048_009978</name>
</gene>
<keyword evidence="2" id="KW-1185">Reference proteome</keyword>
<organism evidence="1 2">
    <name type="scientific">Dryococelus australis</name>
    <dbReference type="NCBI Taxonomy" id="614101"/>
    <lineage>
        <taxon>Eukaryota</taxon>
        <taxon>Metazoa</taxon>
        <taxon>Ecdysozoa</taxon>
        <taxon>Arthropoda</taxon>
        <taxon>Hexapoda</taxon>
        <taxon>Insecta</taxon>
        <taxon>Pterygota</taxon>
        <taxon>Neoptera</taxon>
        <taxon>Polyneoptera</taxon>
        <taxon>Phasmatodea</taxon>
        <taxon>Verophasmatodea</taxon>
        <taxon>Anareolatae</taxon>
        <taxon>Phasmatidae</taxon>
        <taxon>Eurycanthinae</taxon>
        <taxon>Dryococelus</taxon>
    </lineage>
</organism>
<accession>A0ABQ9I2D4</accession>
<comment type="caution">
    <text evidence="1">The sequence shown here is derived from an EMBL/GenBank/DDBJ whole genome shotgun (WGS) entry which is preliminary data.</text>
</comment>
<evidence type="ECO:0000313" key="1">
    <source>
        <dbReference type="EMBL" id="KAJ8890469.1"/>
    </source>
</evidence>
<dbReference type="EMBL" id="JARBHB010000003">
    <property type="protein sequence ID" value="KAJ8890469.1"/>
    <property type="molecule type" value="Genomic_DNA"/>
</dbReference>
<protein>
    <submittedName>
        <fullName evidence="1">Uncharacterized protein</fullName>
    </submittedName>
</protein>
<evidence type="ECO:0000313" key="2">
    <source>
        <dbReference type="Proteomes" id="UP001159363"/>
    </source>
</evidence>
<sequence length="75" mass="8776">MCFEINNQAPSCLIPSTLKKIKNEKIKHWQLEMAYFYYDIIYRPGKDNNTADALSRICSVLNNTDTKLKNLHEIL</sequence>
<name>A0ABQ9I2D4_9NEOP</name>
<proteinExistence type="predicted"/>